<reference evidence="3" key="1">
    <citation type="submission" date="2012-02" db="EMBL/GenBank/DDBJ databases">
        <title>The complete genome of Solitalea canadensis DSM 3403.</title>
        <authorList>
            <consortium name="US DOE Joint Genome Institute (JGI-PGF)"/>
            <person name="Lucas S."/>
            <person name="Copeland A."/>
            <person name="Lapidus A."/>
            <person name="Glavina del Rio T."/>
            <person name="Dalin E."/>
            <person name="Tice H."/>
            <person name="Bruce D."/>
            <person name="Goodwin L."/>
            <person name="Pitluck S."/>
            <person name="Peters L."/>
            <person name="Ovchinnikova G."/>
            <person name="Lu M."/>
            <person name="Kyrpides N."/>
            <person name="Mavromatis K."/>
            <person name="Ivanova N."/>
            <person name="Brettin T."/>
            <person name="Detter J.C."/>
            <person name="Han C."/>
            <person name="Larimer F."/>
            <person name="Land M."/>
            <person name="Hauser L."/>
            <person name="Markowitz V."/>
            <person name="Cheng J.-F."/>
            <person name="Hugenholtz P."/>
            <person name="Woyke T."/>
            <person name="Wu D."/>
            <person name="Spring S."/>
            <person name="Schroeder M."/>
            <person name="Kopitz M."/>
            <person name="Brambilla E."/>
            <person name="Klenk H.-P."/>
            <person name="Eisen J.A."/>
        </authorList>
    </citation>
    <scope>NUCLEOTIDE SEQUENCE</scope>
    <source>
        <strain evidence="3">DSM 3403</strain>
    </source>
</reference>
<dbReference type="InterPro" id="IPR008928">
    <property type="entry name" value="6-hairpin_glycosidase_sf"/>
</dbReference>
<dbReference type="InterPro" id="IPR001661">
    <property type="entry name" value="Glyco_hydro_37"/>
</dbReference>
<evidence type="ECO:0000259" key="2">
    <source>
        <dbReference type="Pfam" id="PF22422"/>
    </source>
</evidence>
<dbReference type="Pfam" id="PF21152">
    <property type="entry name" value="YgjK_N"/>
    <property type="match status" value="1"/>
</dbReference>
<sequence>MKKLTGLLLLFYLQIGFVDGQHIDRSQFVNFLDVHTSITDTANVEHSFFSDLGAWHAYAQPTSKDCYGGFTGPLLMDMSGKWLSPAISLLHVAENGNELPLANAKVEFNYLPGLLTQQYSLSDLTIELRLIFQSDRKALIQTKIRNSGKQKRVLEIWWNGNVLLNNTLIKAEGNRLLIEQKDHLFAIKFDNQYIKIITNKKGYSTSKTKVTIPVNSEYSMVQQQAFYPDKNLYKPDTDHFQFDQLLVKNKQRWNVYLTSYFKTNSQWLQKKEYKQLAVKSITTLITNWRSASKDLKHDGVFPSASYDGFYGFWAWDSWKHAVALASFQPELAKSSMRSMFDYQNAEGMVADCIYSDKKENNWRDTKPPLAAWAVWEIYLKTKDEAFVKEMYPKLIAYHNWWYKNRDNNQNGLCEYGSCDGTRIAAAWESGMDNAVRFDKAQMLKNSDNAWSLNQESVDLNAYLYLEKFMLSKMAQLLGKNDEHLAFTQSAQRLKELINQKFYDSAEGYYFDQMLSEEKVKIKGPEAWIPLWTYIASKNQAENVMTCMVNPSVFNTKVPLPTLDVTRSEFAPLKGYWRGPVWLDQFYFGVTGLKKYGFTKEADELALKLFNNADGLLTDQPLRENYHPMTGKGLNALNFSWSAAHILMLLWE</sequence>
<feature type="domain" description="Mannosylglycerate hydrolase MGH1-like glycoside hydrolase" evidence="2">
    <location>
        <begin position="311"/>
        <end position="641"/>
    </location>
</feature>
<dbReference type="PANTHER" id="PTHR23403">
    <property type="entry name" value="TREHALASE"/>
    <property type="match status" value="1"/>
</dbReference>
<protein>
    <submittedName>
        <fullName evidence="3">Glycogen debranching enzyme</fullName>
    </submittedName>
</protein>
<keyword evidence="4" id="KW-1185">Reference proteome</keyword>
<proteinExistence type="predicted"/>
<dbReference type="AlphaFoldDB" id="H8KVF0"/>
<dbReference type="InterPro" id="IPR012341">
    <property type="entry name" value="6hp_glycosidase-like_sf"/>
</dbReference>
<dbReference type="InterPro" id="IPR048450">
    <property type="entry name" value="YgjK_N"/>
</dbReference>
<dbReference type="InterPro" id="IPR054491">
    <property type="entry name" value="MGH1-like_GH"/>
</dbReference>
<dbReference type="HOGENOM" id="CLU_015270_0_0_10"/>
<feature type="domain" description="Glucosidase YgjK N-terminal" evidence="1">
    <location>
        <begin position="40"/>
        <end position="181"/>
    </location>
</feature>
<evidence type="ECO:0000313" key="4">
    <source>
        <dbReference type="Proteomes" id="UP000007590"/>
    </source>
</evidence>
<dbReference type="Pfam" id="PF22422">
    <property type="entry name" value="MGH1-like_GH"/>
    <property type="match status" value="1"/>
</dbReference>
<dbReference type="SUPFAM" id="SSF48208">
    <property type="entry name" value="Six-hairpin glycosidases"/>
    <property type="match status" value="1"/>
</dbReference>
<organism evidence="3 4">
    <name type="scientific">Solitalea canadensis (strain ATCC 29591 / DSM 3403 / JCM 21819 / LMG 8368 / NBRC 15130 / NCIMB 12057 / USAM 9D)</name>
    <name type="common">Flexibacter canadensis</name>
    <dbReference type="NCBI Taxonomy" id="929556"/>
    <lineage>
        <taxon>Bacteria</taxon>
        <taxon>Pseudomonadati</taxon>
        <taxon>Bacteroidota</taxon>
        <taxon>Sphingobacteriia</taxon>
        <taxon>Sphingobacteriales</taxon>
        <taxon>Sphingobacteriaceae</taxon>
        <taxon>Solitalea</taxon>
    </lineage>
</organism>
<dbReference type="eggNOG" id="COG3408">
    <property type="taxonomic scope" value="Bacteria"/>
</dbReference>
<dbReference type="PANTHER" id="PTHR23403:SF1">
    <property type="entry name" value="TREHALASE"/>
    <property type="match status" value="1"/>
</dbReference>
<evidence type="ECO:0000313" key="3">
    <source>
        <dbReference type="EMBL" id="AFD06330.1"/>
    </source>
</evidence>
<gene>
    <name evidence="3" type="ordered locus">Solca_1236</name>
</gene>
<dbReference type="Proteomes" id="UP000007590">
    <property type="component" value="Chromosome"/>
</dbReference>
<dbReference type="Gene3D" id="2.70.98.50">
    <property type="entry name" value="putative glycoside hydrolase family protein from bacillus halodurans"/>
    <property type="match status" value="1"/>
</dbReference>
<dbReference type="RefSeq" id="WP_014679557.1">
    <property type="nucleotide sequence ID" value="NC_017770.1"/>
</dbReference>
<dbReference type="GO" id="GO:0004555">
    <property type="term" value="F:alpha,alpha-trehalase activity"/>
    <property type="evidence" value="ECO:0007669"/>
    <property type="project" value="InterPro"/>
</dbReference>
<dbReference type="OrthoDB" id="9781878at2"/>
<dbReference type="KEGG" id="scn:Solca_1236"/>
<dbReference type="Gene3D" id="1.50.10.10">
    <property type="match status" value="1"/>
</dbReference>
<dbReference type="STRING" id="929556.Solca_1236"/>
<dbReference type="EMBL" id="CP003349">
    <property type="protein sequence ID" value="AFD06330.1"/>
    <property type="molecule type" value="Genomic_DNA"/>
</dbReference>
<dbReference type="GO" id="GO:0005993">
    <property type="term" value="P:trehalose catabolic process"/>
    <property type="evidence" value="ECO:0007669"/>
    <property type="project" value="TreeGrafter"/>
</dbReference>
<accession>H8KVF0</accession>
<name>H8KVF0_SOLCM</name>
<evidence type="ECO:0000259" key="1">
    <source>
        <dbReference type="Pfam" id="PF21152"/>
    </source>
</evidence>